<evidence type="ECO:0000256" key="3">
    <source>
        <dbReference type="ARBA" id="ARBA00022777"/>
    </source>
</evidence>
<dbReference type="PANTHER" id="PTHR12358">
    <property type="entry name" value="SPHINGOSINE KINASE"/>
    <property type="match status" value="1"/>
</dbReference>
<evidence type="ECO:0000313" key="6">
    <source>
        <dbReference type="EMBL" id="MDQ0325120.1"/>
    </source>
</evidence>
<proteinExistence type="predicted"/>
<dbReference type="SMART" id="SM00046">
    <property type="entry name" value="DAGKc"/>
    <property type="match status" value="1"/>
</dbReference>
<keyword evidence="2" id="KW-0547">Nucleotide-binding</keyword>
<dbReference type="InterPro" id="IPR050187">
    <property type="entry name" value="Lipid_Phosphate_FormReg"/>
</dbReference>
<dbReference type="GO" id="GO:0016301">
    <property type="term" value="F:kinase activity"/>
    <property type="evidence" value="ECO:0007669"/>
    <property type="project" value="UniProtKB-KW"/>
</dbReference>
<keyword evidence="7" id="KW-1185">Reference proteome</keyword>
<feature type="domain" description="DAGKc" evidence="5">
    <location>
        <begin position="1"/>
        <end position="129"/>
    </location>
</feature>
<dbReference type="PANTHER" id="PTHR12358:SF106">
    <property type="entry name" value="LIPID KINASE YEGS"/>
    <property type="match status" value="1"/>
</dbReference>
<protein>
    <submittedName>
        <fullName evidence="6">Diacylglycerol kinase family enzyme</fullName>
    </submittedName>
</protein>
<dbReference type="Proteomes" id="UP001230253">
    <property type="component" value="Unassembled WGS sequence"/>
</dbReference>
<dbReference type="RefSeq" id="WP_307153345.1">
    <property type="nucleotide sequence ID" value="NZ_JAUSUK010000001.1"/>
</dbReference>
<gene>
    <name evidence="6" type="ORF">J2R99_000969</name>
</gene>
<accession>A0ABU0C3S3</accession>
<dbReference type="InterPro" id="IPR001206">
    <property type="entry name" value="Diacylglycerol_kinase_cat_dom"/>
</dbReference>
<dbReference type="Gene3D" id="2.60.200.40">
    <property type="match status" value="1"/>
</dbReference>
<organism evidence="6 7">
    <name type="scientific">Rhodopseudomonas julia</name>
    <dbReference type="NCBI Taxonomy" id="200617"/>
    <lineage>
        <taxon>Bacteria</taxon>
        <taxon>Pseudomonadati</taxon>
        <taxon>Pseudomonadota</taxon>
        <taxon>Alphaproteobacteria</taxon>
        <taxon>Hyphomicrobiales</taxon>
        <taxon>Nitrobacteraceae</taxon>
        <taxon>Rhodopseudomonas</taxon>
    </lineage>
</organism>
<evidence type="ECO:0000259" key="5">
    <source>
        <dbReference type="PROSITE" id="PS50146"/>
    </source>
</evidence>
<sequence length="321" mass="35111">MHPLRIHVVFNANSGTAAGLTPDALSEQFAAAGFEAAVDSDMARPLRDRVAEAAASQADIIVAAGGDGTVTAVAAALLGSNKKLAILPLGTANLLARDLAVPLDIKEAISTLREMQPRAIDVCEVNGRIFLHKVVIGFAPAVAAGREHLRHNPDFGTRLSFLRFFWRRLTHPQDLRMTLERDGADNTETLRVRSIAVANNAYDEELGRFFSRRRLDRGLLTVYALRHLGLIDLLRLTAGMALGRWRDDEALIIHEAHEVRLSTQRQLVQAMIDGEVEKIRPPLDFRIHPQALTVLAPVAQATEAPEDEAIAPAPYQERASA</sequence>
<evidence type="ECO:0000313" key="7">
    <source>
        <dbReference type="Proteomes" id="UP001230253"/>
    </source>
</evidence>
<dbReference type="SUPFAM" id="SSF111331">
    <property type="entry name" value="NAD kinase/diacylglycerol kinase-like"/>
    <property type="match status" value="1"/>
</dbReference>
<keyword evidence="3 6" id="KW-0418">Kinase</keyword>
<reference evidence="6 7" key="1">
    <citation type="submission" date="2023-07" db="EMBL/GenBank/DDBJ databases">
        <title>Genomic Encyclopedia of Type Strains, Phase IV (KMG-IV): sequencing the most valuable type-strain genomes for metagenomic binning, comparative biology and taxonomic classification.</title>
        <authorList>
            <person name="Goeker M."/>
        </authorList>
    </citation>
    <scope>NUCLEOTIDE SEQUENCE [LARGE SCALE GENOMIC DNA]</scope>
    <source>
        <strain evidence="6 7">DSM 11549</strain>
    </source>
</reference>
<dbReference type="Pfam" id="PF00781">
    <property type="entry name" value="DAGK_cat"/>
    <property type="match status" value="1"/>
</dbReference>
<dbReference type="InterPro" id="IPR045540">
    <property type="entry name" value="YegS/DAGK_C"/>
</dbReference>
<dbReference type="InterPro" id="IPR017438">
    <property type="entry name" value="ATP-NAD_kinase_N"/>
</dbReference>
<dbReference type="Gene3D" id="3.40.50.10330">
    <property type="entry name" value="Probable inorganic polyphosphate/atp-NAD kinase, domain 1"/>
    <property type="match status" value="1"/>
</dbReference>
<evidence type="ECO:0000256" key="4">
    <source>
        <dbReference type="ARBA" id="ARBA00022840"/>
    </source>
</evidence>
<dbReference type="Pfam" id="PF19279">
    <property type="entry name" value="YegS_C"/>
    <property type="match status" value="1"/>
</dbReference>
<keyword evidence="1" id="KW-0808">Transferase</keyword>
<evidence type="ECO:0000256" key="2">
    <source>
        <dbReference type="ARBA" id="ARBA00022741"/>
    </source>
</evidence>
<keyword evidence="4" id="KW-0067">ATP-binding</keyword>
<comment type="caution">
    <text evidence="6">The sequence shown here is derived from an EMBL/GenBank/DDBJ whole genome shotgun (WGS) entry which is preliminary data.</text>
</comment>
<evidence type="ECO:0000256" key="1">
    <source>
        <dbReference type="ARBA" id="ARBA00022679"/>
    </source>
</evidence>
<dbReference type="InterPro" id="IPR016064">
    <property type="entry name" value="NAD/diacylglycerol_kinase_sf"/>
</dbReference>
<dbReference type="EMBL" id="JAUSUK010000001">
    <property type="protein sequence ID" value="MDQ0325120.1"/>
    <property type="molecule type" value="Genomic_DNA"/>
</dbReference>
<dbReference type="PROSITE" id="PS50146">
    <property type="entry name" value="DAGK"/>
    <property type="match status" value="1"/>
</dbReference>
<name>A0ABU0C3S3_9BRAD</name>